<organism evidence="2 3">
    <name type="scientific">Amphritea balenae</name>
    <dbReference type="NCBI Taxonomy" id="452629"/>
    <lineage>
        <taxon>Bacteria</taxon>
        <taxon>Pseudomonadati</taxon>
        <taxon>Pseudomonadota</taxon>
        <taxon>Gammaproteobacteria</taxon>
        <taxon>Oceanospirillales</taxon>
        <taxon>Oceanospirillaceae</taxon>
        <taxon>Amphritea</taxon>
    </lineage>
</organism>
<dbReference type="Gene3D" id="3.40.470.10">
    <property type="entry name" value="Uracil-DNA glycosylase-like domain"/>
    <property type="match status" value="1"/>
</dbReference>
<comment type="caution">
    <text evidence="2">The sequence shown here is derived from an EMBL/GenBank/DDBJ whole genome shotgun (WGS) entry which is preliminary data.</text>
</comment>
<dbReference type="OrthoDB" id="7061897at2"/>
<dbReference type="EMBL" id="RQXV01000007">
    <property type="protein sequence ID" value="RRC98589.1"/>
    <property type="molecule type" value="Genomic_DNA"/>
</dbReference>
<name>A0A3P1SNK7_9GAMM</name>
<dbReference type="AlphaFoldDB" id="A0A3P1SNK7"/>
<accession>A0A3P1SNK7</accession>
<proteinExistence type="predicted"/>
<keyword evidence="3" id="KW-1185">Reference proteome</keyword>
<gene>
    <name evidence="2" type="ORF">EHS89_13335</name>
</gene>
<sequence>MDQQRRHQYLDAMGIASWLPRRQLTVARPTPDWVWEFCWPEQTDQQASASQTSPGQTSQRQGMVSPEASALAAKQARAELSASFGAQPGTAKVQPETAPSGPAETPPTVQSEAKQDQAGASIAQPEPAVVAPSVASQPVSQASADIAEVSLPDPSSATVQAPFKLAFMSYGDCLVVDSLPPQARQSATQADSHHQILLDKILRSIRLTGGACGDYYTLPWPMFASKSLNQGAEQARLTVQHKLRKALQKQPVGTVILLGEAAAQMILERSEPLDQLRGMLFSLRSDVKTLATASLSEMMTLPDCKRDVWRDLQPLLDHLEQQSSQNE</sequence>
<dbReference type="Proteomes" id="UP000267535">
    <property type="component" value="Unassembled WGS sequence"/>
</dbReference>
<feature type="compositionally biased region" description="Low complexity" evidence="1">
    <location>
        <begin position="44"/>
        <end position="53"/>
    </location>
</feature>
<dbReference type="RefSeq" id="WP_124926650.1">
    <property type="nucleotide sequence ID" value="NZ_BMOH01000002.1"/>
</dbReference>
<feature type="region of interest" description="Disordered" evidence="1">
    <location>
        <begin position="44"/>
        <end position="136"/>
    </location>
</feature>
<reference evidence="2 3" key="1">
    <citation type="submission" date="2018-11" db="EMBL/GenBank/DDBJ databases">
        <title>The draft genome sequence of Amphritea balenae JAMM 1525T.</title>
        <authorList>
            <person name="Fang Z."/>
            <person name="Zhang Y."/>
            <person name="Han X."/>
        </authorList>
    </citation>
    <scope>NUCLEOTIDE SEQUENCE [LARGE SCALE GENOMIC DNA]</scope>
    <source>
        <strain evidence="2 3">JAMM 1525</strain>
    </source>
</reference>
<feature type="compositionally biased region" description="Low complexity" evidence="1">
    <location>
        <begin position="123"/>
        <end position="136"/>
    </location>
</feature>
<dbReference type="SUPFAM" id="SSF52141">
    <property type="entry name" value="Uracil-DNA glycosylase-like"/>
    <property type="match status" value="1"/>
</dbReference>
<evidence type="ECO:0000313" key="2">
    <source>
        <dbReference type="EMBL" id="RRC98589.1"/>
    </source>
</evidence>
<evidence type="ECO:0008006" key="4">
    <source>
        <dbReference type="Google" id="ProtNLM"/>
    </source>
</evidence>
<evidence type="ECO:0000313" key="3">
    <source>
        <dbReference type="Proteomes" id="UP000267535"/>
    </source>
</evidence>
<dbReference type="InterPro" id="IPR036895">
    <property type="entry name" value="Uracil-DNA_glycosylase-like_sf"/>
</dbReference>
<protein>
    <recommendedName>
        <fullName evidence="4">Uracil-DNA glycosylase-like domain-containing protein</fullName>
    </recommendedName>
</protein>
<evidence type="ECO:0000256" key="1">
    <source>
        <dbReference type="SAM" id="MobiDB-lite"/>
    </source>
</evidence>